<accession>A0AAV0WQY8</accession>
<dbReference type="Pfam" id="PF26634">
    <property type="entry name" value="DUF8207"/>
    <property type="match status" value="1"/>
</dbReference>
<reference evidence="2 3" key="1">
    <citation type="submission" date="2023-01" db="EMBL/GenBank/DDBJ databases">
        <authorList>
            <person name="Whitehead M."/>
        </authorList>
    </citation>
    <scope>NUCLEOTIDE SEQUENCE [LARGE SCALE GENOMIC DNA]</scope>
</reference>
<comment type="caution">
    <text evidence="2">The sequence shown here is derived from an EMBL/GenBank/DDBJ whole genome shotgun (WGS) entry which is preliminary data.</text>
</comment>
<keyword evidence="3" id="KW-1185">Reference proteome</keyword>
<name>A0AAV0WQY8_9HEMI</name>
<protein>
    <recommendedName>
        <fullName evidence="1">DUF8207 domain-containing protein</fullName>
    </recommendedName>
</protein>
<proteinExistence type="predicted"/>
<evidence type="ECO:0000259" key="1">
    <source>
        <dbReference type="Pfam" id="PF26634"/>
    </source>
</evidence>
<dbReference type="AlphaFoldDB" id="A0AAV0WQY8"/>
<dbReference type="PANTHER" id="PTHR35374">
    <property type="entry name" value="CYCLIN-DEPENDENT KINASE 11A-LIKE"/>
    <property type="match status" value="1"/>
</dbReference>
<dbReference type="PANTHER" id="PTHR35374:SF1">
    <property type="entry name" value="PROTEIN KINASE DOMAIN-CONTAINING PROTEIN"/>
    <property type="match status" value="1"/>
</dbReference>
<feature type="domain" description="DUF8207" evidence="1">
    <location>
        <begin position="49"/>
        <end position="143"/>
    </location>
</feature>
<evidence type="ECO:0000313" key="2">
    <source>
        <dbReference type="EMBL" id="CAI6358059.1"/>
    </source>
</evidence>
<gene>
    <name evidence="2" type="ORF">MEUPH1_LOCUS13619</name>
</gene>
<evidence type="ECO:0000313" key="3">
    <source>
        <dbReference type="Proteomes" id="UP001160148"/>
    </source>
</evidence>
<dbReference type="Proteomes" id="UP001160148">
    <property type="component" value="Unassembled WGS sequence"/>
</dbReference>
<organism evidence="2 3">
    <name type="scientific">Macrosiphum euphorbiae</name>
    <name type="common">potato aphid</name>
    <dbReference type="NCBI Taxonomy" id="13131"/>
    <lineage>
        <taxon>Eukaryota</taxon>
        <taxon>Metazoa</taxon>
        <taxon>Ecdysozoa</taxon>
        <taxon>Arthropoda</taxon>
        <taxon>Hexapoda</taxon>
        <taxon>Insecta</taxon>
        <taxon>Pterygota</taxon>
        <taxon>Neoptera</taxon>
        <taxon>Paraneoptera</taxon>
        <taxon>Hemiptera</taxon>
        <taxon>Sternorrhyncha</taxon>
        <taxon>Aphidomorpha</taxon>
        <taxon>Aphidoidea</taxon>
        <taxon>Aphididae</taxon>
        <taxon>Macrosiphini</taxon>
        <taxon>Macrosiphum</taxon>
    </lineage>
</organism>
<sequence length="208" mass="23456">MTQTLKPIIDPLTKISNKPRLNKENTDNKNSILDYNQQEIENWFQSTDLDKIYGPKKLPNGHIILGKKEVKFLENTLLIDSNVYTLTSGLIQLLFLKNPLIFTDSDLEVYKSILTQTSVHLSTVGNKIKKGGTKYSTIISKLFPSGGELSMKLQKNNLVYWDNPNELVDRLRLLLASKAAGNTSVSNEIISIFDELHEAGLIKRIPDV</sequence>
<dbReference type="InterPro" id="IPR058520">
    <property type="entry name" value="DUF8207"/>
</dbReference>
<dbReference type="EMBL" id="CARXXK010000002">
    <property type="protein sequence ID" value="CAI6358059.1"/>
    <property type="molecule type" value="Genomic_DNA"/>
</dbReference>